<organism evidence="9 10">
    <name type="scientific">Tegillarca granosa</name>
    <name type="common">Malaysian cockle</name>
    <name type="synonym">Anadara granosa</name>
    <dbReference type="NCBI Taxonomy" id="220873"/>
    <lineage>
        <taxon>Eukaryota</taxon>
        <taxon>Metazoa</taxon>
        <taxon>Spiralia</taxon>
        <taxon>Lophotrochozoa</taxon>
        <taxon>Mollusca</taxon>
        <taxon>Bivalvia</taxon>
        <taxon>Autobranchia</taxon>
        <taxon>Pteriomorphia</taxon>
        <taxon>Arcoida</taxon>
        <taxon>Arcoidea</taxon>
        <taxon>Arcidae</taxon>
        <taxon>Tegillarca</taxon>
    </lineage>
</organism>
<dbReference type="InterPro" id="IPR050726">
    <property type="entry name" value="mGluR"/>
</dbReference>
<dbReference type="InterPro" id="IPR000337">
    <property type="entry name" value="GPCR_3"/>
</dbReference>
<dbReference type="PRINTS" id="PR00248">
    <property type="entry name" value="GPCRMGR"/>
</dbReference>
<keyword evidence="3 7" id="KW-1133">Transmembrane helix</keyword>
<keyword evidence="4 7" id="KW-0472">Membrane</keyword>
<keyword evidence="2 7" id="KW-0812">Transmembrane</keyword>
<protein>
    <recommendedName>
        <fullName evidence="8">Receptor ligand binding region domain-containing protein</fullName>
    </recommendedName>
</protein>
<dbReference type="Proteomes" id="UP001217089">
    <property type="component" value="Unassembled WGS sequence"/>
</dbReference>
<name>A0ABQ9FV21_TEGGR</name>
<evidence type="ECO:0000256" key="2">
    <source>
        <dbReference type="ARBA" id="ARBA00022692"/>
    </source>
</evidence>
<evidence type="ECO:0000256" key="4">
    <source>
        <dbReference type="ARBA" id="ARBA00023136"/>
    </source>
</evidence>
<comment type="caution">
    <text evidence="9">The sequence shown here is derived from an EMBL/GenBank/DDBJ whole genome shotgun (WGS) entry which is preliminary data.</text>
</comment>
<dbReference type="EMBL" id="JARBDR010000141">
    <property type="protein sequence ID" value="KAJ8321080.1"/>
    <property type="molecule type" value="Genomic_DNA"/>
</dbReference>
<proteinExistence type="predicted"/>
<dbReference type="SUPFAM" id="SSF53822">
    <property type="entry name" value="Periplasmic binding protein-like I"/>
    <property type="match status" value="1"/>
</dbReference>
<dbReference type="InterPro" id="IPR001828">
    <property type="entry name" value="ANF_lig-bd_rcpt"/>
</dbReference>
<gene>
    <name evidence="9" type="ORF">KUTeg_002667</name>
</gene>
<evidence type="ECO:0000313" key="10">
    <source>
        <dbReference type="Proteomes" id="UP001217089"/>
    </source>
</evidence>
<evidence type="ECO:0000313" key="9">
    <source>
        <dbReference type="EMBL" id="KAJ8321080.1"/>
    </source>
</evidence>
<dbReference type="Gene3D" id="3.40.50.2300">
    <property type="match status" value="2"/>
</dbReference>
<keyword evidence="10" id="KW-1185">Reference proteome</keyword>
<keyword evidence="5" id="KW-0675">Receptor</keyword>
<comment type="subcellular location">
    <subcellularLocation>
        <location evidence="1">Membrane</location>
        <topology evidence="1">Multi-pass membrane protein</topology>
    </subcellularLocation>
</comment>
<reference evidence="9 10" key="1">
    <citation type="submission" date="2022-12" db="EMBL/GenBank/DDBJ databases">
        <title>Chromosome-level genome of Tegillarca granosa.</title>
        <authorList>
            <person name="Kim J."/>
        </authorList>
    </citation>
    <scope>NUCLEOTIDE SEQUENCE [LARGE SCALE GENOMIC DNA]</scope>
    <source>
        <strain evidence="9">Teg-2019</strain>
        <tissue evidence="9">Adductor muscle</tissue>
    </source>
</reference>
<evidence type="ECO:0000256" key="3">
    <source>
        <dbReference type="ARBA" id="ARBA00022989"/>
    </source>
</evidence>
<feature type="domain" description="Receptor ligand binding region" evidence="8">
    <location>
        <begin position="94"/>
        <end position="244"/>
    </location>
</feature>
<feature type="domain" description="Receptor ligand binding region" evidence="8">
    <location>
        <begin position="245"/>
        <end position="398"/>
    </location>
</feature>
<evidence type="ECO:0000256" key="1">
    <source>
        <dbReference type="ARBA" id="ARBA00004141"/>
    </source>
</evidence>
<evidence type="ECO:0000256" key="5">
    <source>
        <dbReference type="ARBA" id="ARBA00023170"/>
    </source>
</evidence>
<accession>A0ABQ9FV21</accession>
<evidence type="ECO:0000259" key="8">
    <source>
        <dbReference type="Pfam" id="PF01094"/>
    </source>
</evidence>
<dbReference type="PANTHER" id="PTHR24060">
    <property type="entry name" value="METABOTROPIC GLUTAMATE RECEPTOR"/>
    <property type="match status" value="1"/>
</dbReference>
<evidence type="ECO:0000256" key="7">
    <source>
        <dbReference type="SAM" id="Phobius"/>
    </source>
</evidence>
<sequence>MFVRYQADTISQVWSASAFYNGNKSFTRFKVVLKTCAMWIHVCFIFNLFCGIATSPLYANITGDVVIGGLVPVHFASGEDKCGKIQVQDGIQFLEAMAYSVRQINRERVLPGFTLGMITMDTCASDSIALEKTLEFVKSKVNDVSDVSEHHEDFICHDGTLPLNMNNVTDSIHEKLKQVVGIIGPAHSKVSIQVASFLRLFKLPQISYASTSPELSNRDRFSFFKRTVPSDEYQARVVVEILRFSLAKRIFKATYRLNAQKKIIWVGTDSWSGRKFDDNNIHQVVEGSITVQPLARKLAGFDEYFTGLNLEKNKWNPWFAEFWESYFNCNMHTTNKIENIEEKTIECDQSNKISKDNGYKQLPALYFVADAVNAFVYALKNIHRDFCGNNQGLCKNMSRAIDSLGYNFTFINGTDGPPRYSILTYTKTAGEYDWKEIGTYTASTFTLNQNGSSTNPKMSTQPVFSTMSTMSTLSITDIDIGLRNFRALRQFSTESGPFKPGSGFSSETSSLSRSLPNLVDHDYHSTVISKIQANFNRLESVPELFNEGVSSPRGDNINADITDHCKCNDSVDCDVSEHFKFITEPRMCISHTTGDIEDEACNNHVDSDIDNRDTCNNHMNGDIAEHFTCNNHEDRDITKYDNCNDHVNCNIVQNHSCNNNKDRDICEHETCNDQEKLEICNLRL</sequence>
<keyword evidence="6" id="KW-0325">Glycoprotein</keyword>
<feature type="transmembrane region" description="Helical" evidence="7">
    <location>
        <begin position="31"/>
        <end position="49"/>
    </location>
</feature>
<dbReference type="InterPro" id="IPR028082">
    <property type="entry name" value="Peripla_BP_I"/>
</dbReference>
<dbReference type="Pfam" id="PF01094">
    <property type="entry name" value="ANF_receptor"/>
    <property type="match status" value="2"/>
</dbReference>
<evidence type="ECO:0000256" key="6">
    <source>
        <dbReference type="ARBA" id="ARBA00023180"/>
    </source>
</evidence>